<dbReference type="EMBL" id="JACJVO010000009">
    <property type="protein sequence ID" value="MBB6730999.1"/>
    <property type="molecule type" value="Genomic_DNA"/>
</dbReference>
<dbReference type="PANTHER" id="PTHR43580">
    <property type="entry name" value="OXIDOREDUCTASE GLYR1-RELATED"/>
    <property type="match status" value="1"/>
</dbReference>
<evidence type="ECO:0000259" key="5">
    <source>
        <dbReference type="Pfam" id="PF03446"/>
    </source>
</evidence>
<evidence type="ECO:0000313" key="8">
    <source>
        <dbReference type="Proteomes" id="UP000564644"/>
    </source>
</evidence>
<dbReference type="Pfam" id="PF03446">
    <property type="entry name" value="NAD_binding_2"/>
    <property type="match status" value="1"/>
</dbReference>
<comment type="similarity">
    <text evidence="1">Belongs to the HIBADH-related family.</text>
</comment>
<dbReference type="Gene3D" id="3.40.50.720">
    <property type="entry name" value="NAD(P)-binding Rossmann-like Domain"/>
    <property type="match status" value="1"/>
</dbReference>
<dbReference type="InterPro" id="IPR008927">
    <property type="entry name" value="6-PGluconate_DH-like_C_sf"/>
</dbReference>
<evidence type="ECO:0000256" key="3">
    <source>
        <dbReference type="ARBA" id="ARBA00023027"/>
    </source>
</evidence>
<feature type="domain" description="3-hydroxyisobutyrate dehydrogenase-like NAD-binding" evidence="6">
    <location>
        <begin position="167"/>
        <end position="267"/>
    </location>
</feature>
<dbReference type="Gene3D" id="1.10.1040.10">
    <property type="entry name" value="N-(1-d-carboxylethyl)-l-norvaline Dehydrogenase, domain 2"/>
    <property type="match status" value="1"/>
</dbReference>
<proteinExistence type="inferred from homology"/>
<dbReference type="GO" id="GO:0050661">
    <property type="term" value="F:NADP binding"/>
    <property type="evidence" value="ECO:0007669"/>
    <property type="project" value="InterPro"/>
</dbReference>
<dbReference type="PANTHER" id="PTHR43580:SF2">
    <property type="entry name" value="CYTOKINE-LIKE NUCLEAR FACTOR N-PAC"/>
    <property type="match status" value="1"/>
</dbReference>
<dbReference type="AlphaFoldDB" id="A0A7X0SJ96"/>
<dbReference type="Proteomes" id="UP000564644">
    <property type="component" value="Unassembled WGS sequence"/>
</dbReference>
<sequence length="271" mass="28355">MSETIGFIGLGRLGLPVATNLLQAGYSLAVYNRTASKAEPLIAQGARLAARPADAVAAGGVVATLVWDDEALESVVMSEGFLENLGQGGIHISMSTVSPETSRKLASIHAARGSTLVEAPIFGRPEAAEERKLLIPLAGPKDAKDRVRPILAAMGGEGLYDFGEEAGAATLVKLVGNFLIVSAGHSLGEALTIAEKNGVDPVAVADMLTQTLFNAPIYQSYGKRIAQKQAPFGQSKIPMKDVGLLAEAARRAEAPSRISGFLHELLRSEAE</sequence>
<comment type="caution">
    <text evidence="7">The sequence shown here is derived from an EMBL/GenBank/DDBJ whole genome shotgun (WGS) entry which is preliminary data.</text>
</comment>
<reference evidence="7 8" key="1">
    <citation type="submission" date="2020-08" db="EMBL/GenBank/DDBJ databases">
        <title>Cohnella phylogeny.</title>
        <authorList>
            <person name="Dunlap C."/>
        </authorList>
    </citation>
    <scope>NUCLEOTIDE SEQUENCE [LARGE SCALE GENOMIC DNA]</scope>
    <source>
        <strain evidence="7 8">CBP 2801</strain>
    </source>
</reference>
<dbReference type="InterPro" id="IPR006115">
    <property type="entry name" value="6PGDH_NADP-bd"/>
</dbReference>
<dbReference type="PIRSF" id="PIRSF000103">
    <property type="entry name" value="HIBADH"/>
    <property type="match status" value="1"/>
</dbReference>
<accession>A0A7X0SJ96</accession>
<evidence type="ECO:0000256" key="1">
    <source>
        <dbReference type="ARBA" id="ARBA00009080"/>
    </source>
</evidence>
<evidence type="ECO:0000313" key="7">
    <source>
        <dbReference type="EMBL" id="MBB6730999.1"/>
    </source>
</evidence>
<organism evidence="7 8">
    <name type="scientific">Cohnella zeiphila</name>
    <dbReference type="NCBI Taxonomy" id="2761120"/>
    <lineage>
        <taxon>Bacteria</taxon>
        <taxon>Bacillati</taxon>
        <taxon>Bacillota</taxon>
        <taxon>Bacilli</taxon>
        <taxon>Bacillales</taxon>
        <taxon>Paenibacillaceae</taxon>
        <taxon>Cohnella</taxon>
    </lineage>
</organism>
<dbReference type="InterPro" id="IPR029154">
    <property type="entry name" value="HIBADH-like_NADP-bd"/>
</dbReference>
<keyword evidence="3" id="KW-0520">NAD</keyword>
<dbReference type="InterPro" id="IPR015815">
    <property type="entry name" value="HIBADH-related"/>
</dbReference>
<name>A0A7X0SJ96_9BACL</name>
<evidence type="ECO:0000259" key="6">
    <source>
        <dbReference type="Pfam" id="PF14833"/>
    </source>
</evidence>
<dbReference type="Pfam" id="PF14833">
    <property type="entry name" value="NAD_binding_11"/>
    <property type="match status" value="1"/>
</dbReference>
<feature type="domain" description="6-phosphogluconate dehydrogenase NADP-binding" evidence="5">
    <location>
        <begin position="4"/>
        <end position="156"/>
    </location>
</feature>
<dbReference type="InterPro" id="IPR051265">
    <property type="entry name" value="HIBADH-related_NP60_sf"/>
</dbReference>
<dbReference type="InterPro" id="IPR036291">
    <property type="entry name" value="NAD(P)-bd_dom_sf"/>
</dbReference>
<gene>
    <name evidence="7" type="ORF">H7C18_08795</name>
</gene>
<keyword evidence="8" id="KW-1185">Reference proteome</keyword>
<dbReference type="GO" id="GO:0051287">
    <property type="term" value="F:NAD binding"/>
    <property type="evidence" value="ECO:0007669"/>
    <property type="project" value="InterPro"/>
</dbReference>
<dbReference type="InterPro" id="IPR013328">
    <property type="entry name" value="6PGD_dom2"/>
</dbReference>
<dbReference type="SUPFAM" id="SSF48179">
    <property type="entry name" value="6-phosphogluconate dehydrogenase C-terminal domain-like"/>
    <property type="match status" value="1"/>
</dbReference>
<evidence type="ECO:0000256" key="4">
    <source>
        <dbReference type="PIRSR" id="PIRSR000103-1"/>
    </source>
</evidence>
<protein>
    <submittedName>
        <fullName evidence="7">NAD(P)-dependent oxidoreductase</fullName>
    </submittedName>
</protein>
<dbReference type="SUPFAM" id="SSF51735">
    <property type="entry name" value="NAD(P)-binding Rossmann-fold domains"/>
    <property type="match status" value="1"/>
</dbReference>
<dbReference type="GO" id="GO:0016491">
    <property type="term" value="F:oxidoreductase activity"/>
    <property type="evidence" value="ECO:0007669"/>
    <property type="project" value="UniProtKB-KW"/>
</dbReference>
<feature type="active site" evidence="4">
    <location>
        <position position="173"/>
    </location>
</feature>
<keyword evidence="2" id="KW-0560">Oxidoreductase</keyword>
<dbReference type="RefSeq" id="WP_185128652.1">
    <property type="nucleotide sequence ID" value="NZ_JACJVO010000009.1"/>
</dbReference>
<evidence type="ECO:0000256" key="2">
    <source>
        <dbReference type="ARBA" id="ARBA00023002"/>
    </source>
</evidence>